<proteinExistence type="predicted"/>
<feature type="transmembrane region" description="Helical" evidence="1">
    <location>
        <begin position="21"/>
        <end position="42"/>
    </location>
</feature>
<protein>
    <recommendedName>
        <fullName evidence="4">ABC transporter permease</fullName>
    </recommendedName>
</protein>
<evidence type="ECO:0000313" key="2">
    <source>
        <dbReference type="EMBL" id="MEO3714607.1"/>
    </source>
</evidence>
<comment type="caution">
    <text evidence="2">The sequence shown here is derived from an EMBL/GenBank/DDBJ whole genome shotgun (WGS) entry which is preliminary data.</text>
</comment>
<dbReference type="Proteomes" id="UP001462640">
    <property type="component" value="Unassembled WGS sequence"/>
</dbReference>
<dbReference type="RefSeq" id="WP_347611687.1">
    <property type="nucleotide sequence ID" value="NZ_JBDPZC010000008.1"/>
</dbReference>
<evidence type="ECO:0008006" key="4">
    <source>
        <dbReference type="Google" id="ProtNLM"/>
    </source>
</evidence>
<accession>A0ABV0GHR4</accession>
<reference evidence="2 3" key="1">
    <citation type="submission" date="2024-05" db="EMBL/GenBank/DDBJ databases">
        <title>Roseateles sp. 2.12 16S ribosomal RNA gene Genome sequencing and assembly.</title>
        <authorList>
            <person name="Woo H."/>
        </authorList>
    </citation>
    <scope>NUCLEOTIDE SEQUENCE [LARGE SCALE GENOMIC DNA]</scope>
    <source>
        <strain evidence="2 3">2.12</strain>
    </source>
</reference>
<evidence type="ECO:0000256" key="1">
    <source>
        <dbReference type="SAM" id="Phobius"/>
    </source>
</evidence>
<gene>
    <name evidence="2" type="ORF">ABDJ40_17700</name>
</gene>
<feature type="transmembrane region" description="Helical" evidence="1">
    <location>
        <begin position="115"/>
        <end position="137"/>
    </location>
</feature>
<feature type="transmembrane region" description="Helical" evidence="1">
    <location>
        <begin position="170"/>
        <end position="190"/>
    </location>
</feature>
<dbReference type="EMBL" id="JBDPZC010000008">
    <property type="protein sequence ID" value="MEO3714607.1"/>
    <property type="molecule type" value="Genomic_DNA"/>
</dbReference>
<feature type="transmembrane region" description="Helical" evidence="1">
    <location>
        <begin position="143"/>
        <end position="163"/>
    </location>
</feature>
<evidence type="ECO:0000313" key="3">
    <source>
        <dbReference type="Proteomes" id="UP001462640"/>
    </source>
</evidence>
<feature type="transmembrane region" description="Helical" evidence="1">
    <location>
        <begin position="268"/>
        <end position="292"/>
    </location>
</feature>
<name>A0ABV0GHR4_9BURK</name>
<feature type="transmembrane region" description="Helical" evidence="1">
    <location>
        <begin position="54"/>
        <end position="77"/>
    </location>
</feature>
<sequence length="299" mass="32150">MNAQRFLTLMQREWMQHRLGWLLVMLVPPALILLLIPLQGPIVDGDAQVPPPVAVAAVAMLGSMAGVFALSWIVSMFQLPGLSRRDQQDRSVEFWLSLPATHVESIGATVLTHALLVPMAAMAVGLVCGPVMAAAALLKIHGFAGFGQVPWGGLMGIVVLGWLRLSIGLLLMTLWLAPMFMALMAAAAWLKRWGVPVLIGGTVIIANVLDKVYHNRIVAELLKTQFEGAGKALFNASMTLEGRGAAQQLEHESFASLLQLVLHDLGAAFAQLVSPHFVGGLALAGLCFYLLVLKRRQAS</sequence>
<organism evidence="2 3">
    <name type="scientific">Roseateles flavus</name>
    <dbReference type="NCBI Taxonomy" id="3149041"/>
    <lineage>
        <taxon>Bacteria</taxon>
        <taxon>Pseudomonadati</taxon>
        <taxon>Pseudomonadota</taxon>
        <taxon>Betaproteobacteria</taxon>
        <taxon>Burkholderiales</taxon>
        <taxon>Sphaerotilaceae</taxon>
        <taxon>Roseateles</taxon>
    </lineage>
</organism>
<keyword evidence="3" id="KW-1185">Reference proteome</keyword>
<keyword evidence="1" id="KW-0472">Membrane</keyword>
<keyword evidence="1" id="KW-1133">Transmembrane helix</keyword>
<keyword evidence="1" id="KW-0812">Transmembrane</keyword>